<reference evidence="2 3" key="1">
    <citation type="submission" date="2018-01" db="EMBL/GenBank/DDBJ databases">
        <authorList>
            <person name="Gaut B.S."/>
            <person name="Morton B.R."/>
            <person name="Clegg M.T."/>
            <person name="Duvall M.R."/>
        </authorList>
    </citation>
    <scope>NUCLEOTIDE SEQUENCE [LARGE SCALE GENOMIC DNA]</scope>
    <source>
        <strain evidence="2">GP69</strain>
    </source>
</reference>
<feature type="domain" description="HTH cro/C1-type" evidence="1">
    <location>
        <begin position="12"/>
        <end position="66"/>
    </location>
</feature>
<sequence>MDAITINTAKRVKDARKDAKLTQTELGKRIGKSKQWVSELERGNIKLSFEMAVSISNACDKTTEFFCHESP</sequence>
<dbReference type="GO" id="GO:0003677">
    <property type="term" value="F:DNA binding"/>
    <property type="evidence" value="ECO:0007669"/>
    <property type="project" value="InterPro"/>
</dbReference>
<accession>A0A2K4ZKT8</accession>
<dbReference type="InterPro" id="IPR010982">
    <property type="entry name" value="Lambda_DNA-bd_dom_sf"/>
</dbReference>
<proteinExistence type="predicted"/>
<dbReference type="Pfam" id="PF01381">
    <property type="entry name" value="HTH_3"/>
    <property type="match status" value="1"/>
</dbReference>
<dbReference type="EMBL" id="OFSM01000021">
    <property type="protein sequence ID" value="SOY31091.1"/>
    <property type="molecule type" value="Genomic_DNA"/>
</dbReference>
<dbReference type="SUPFAM" id="SSF47413">
    <property type="entry name" value="lambda repressor-like DNA-binding domains"/>
    <property type="match status" value="1"/>
</dbReference>
<dbReference type="RefSeq" id="WP_207656179.1">
    <property type="nucleotide sequence ID" value="NZ_JANJZD010000024.1"/>
</dbReference>
<dbReference type="Proteomes" id="UP000236311">
    <property type="component" value="Unassembled WGS sequence"/>
</dbReference>
<gene>
    <name evidence="2" type="ORF">AMURIS_03825</name>
</gene>
<name>A0A2K4ZKT8_9FIRM</name>
<dbReference type="AlphaFoldDB" id="A0A2K4ZKT8"/>
<dbReference type="CDD" id="cd00093">
    <property type="entry name" value="HTH_XRE"/>
    <property type="match status" value="1"/>
</dbReference>
<organism evidence="2 3">
    <name type="scientific">Acetatifactor muris</name>
    <dbReference type="NCBI Taxonomy" id="879566"/>
    <lineage>
        <taxon>Bacteria</taxon>
        <taxon>Bacillati</taxon>
        <taxon>Bacillota</taxon>
        <taxon>Clostridia</taxon>
        <taxon>Lachnospirales</taxon>
        <taxon>Lachnospiraceae</taxon>
        <taxon>Acetatifactor</taxon>
    </lineage>
</organism>
<evidence type="ECO:0000259" key="1">
    <source>
        <dbReference type="PROSITE" id="PS50943"/>
    </source>
</evidence>
<protein>
    <submittedName>
        <fullName evidence="2">Helix-turn-helix protein</fullName>
    </submittedName>
</protein>
<evidence type="ECO:0000313" key="3">
    <source>
        <dbReference type="Proteomes" id="UP000236311"/>
    </source>
</evidence>
<dbReference type="SMART" id="SM00530">
    <property type="entry name" value="HTH_XRE"/>
    <property type="match status" value="1"/>
</dbReference>
<dbReference type="PROSITE" id="PS50943">
    <property type="entry name" value="HTH_CROC1"/>
    <property type="match status" value="1"/>
</dbReference>
<dbReference type="InterPro" id="IPR001387">
    <property type="entry name" value="Cro/C1-type_HTH"/>
</dbReference>
<dbReference type="Gene3D" id="1.10.260.40">
    <property type="entry name" value="lambda repressor-like DNA-binding domains"/>
    <property type="match status" value="1"/>
</dbReference>
<keyword evidence="3" id="KW-1185">Reference proteome</keyword>
<evidence type="ECO:0000313" key="2">
    <source>
        <dbReference type="EMBL" id="SOY31091.1"/>
    </source>
</evidence>